<dbReference type="eggNOG" id="COG0360">
    <property type="taxonomic scope" value="Bacteria"/>
</dbReference>
<name>D6YVM2_WADCW</name>
<evidence type="ECO:0000256" key="4">
    <source>
        <dbReference type="ARBA" id="ARBA00035104"/>
    </source>
</evidence>
<dbReference type="KEGG" id="wch:wcw_0817"/>
<dbReference type="GO" id="GO:0070181">
    <property type="term" value="F:small ribosomal subunit rRNA binding"/>
    <property type="evidence" value="ECO:0007669"/>
    <property type="project" value="TreeGrafter"/>
</dbReference>
<sequence>MGENKQNLYEGMYIISATLSEDARSKALERVQNEITSRGGEIHKVHEQGKKRMAYEIDGHREGHYYVIYFSVSPAAISEVWNEYHLHEDLVRFITLRTEKVLEKIEFKALAESQ</sequence>
<dbReference type="NCBIfam" id="TIGR00166">
    <property type="entry name" value="S6"/>
    <property type="match status" value="1"/>
</dbReference>
<evidence type="ECO:0000256" key="5">
    <source>
        <dbReference type="ARBA" id="ARBA00035294"/>
    </source>
</evidence>
<dbReference type="InterPro" id="IPR035980">
    <property type="entry name" value="Ribosomal_bS6_sf"/>
</dbReference>
<dbReference type="PANTHER" id="PTHR21011">
    <property type="entry name" value="MITOCHONDRIAL 28S RIBOSOMAL PROTEIN S6"/>
    <property type="match status" value="1"/>
</dbReference>
<dbReference type="AlphaFoldDB" id="D6YVM2"/>
<comment type="function">
    <text evidence="4 6">Binds together with bS18 to 16S ribosomal RNA.</text>
</comment>
<accession>D6YVM2</accession>
<dbReference type="InterPro" id="IPR020814">
    <property type="entry name" value="Ribosomal_S6_plastid/chlpt"/>
</dbReference>
<evidence type="ECO:0000313" key="8">
    <source>
        <dbReference type="Proteomes" id="UP000001505"/>
    </source>
</evidence>
<dbReference type="CDD" id="cd00473">
    <property type="entry name" value="bS6"/>
    <property type="match status" value="1"/>
</dbReference>
<organism evidence="7 8">
    <name type="scientific">Waddlia chondrophila (strain ATCC VR-1470 / WSU 86-1044)</name>
    <dbReference type="NCBI Taxonomy" id="716544"/>
    <lineage>
        <taxon>Bacteria</taxon>
        <taxon>Pseudomonadati</taxon>
        <taxon>Chlamydiota</taxon>
        <taxon>Chlamydiia</taxon>
        <taxon>Parachlamydiales</taxon>
        <taxon>Waddliaceae</taxon>
        <taxon>Waddlia</taxon>
    </lineage>
</organism>
<dbReference type="SUPFAM" id="SSF54995">
    <property type="entry name" value="Ribosomal protein S6"/>
    <property type="match status" value="1"/>
</dbReference>
<dbReference type="InterPro" id="IPR014717">
    <property type="entry name" value="Transl_elong_EF1B/ribsomal_bS6"/>
</dbReference>
<evidence type="ECO:0000313" key="7">
    <source>
        <dbReference type="EMBL" id="ADI38183.1"/>
    </source>
</evidence>
<reference evidence="7 8" key="1">
    <citation type="journal article" date="2010" name="PLoS ONE">
        <title>The Waddlia genome: a window into chlamydial biology.</title>
        <authorList>
            <person name="Bertelli C."/>
            <person name="Collyn F."/>
            <person name="Croxatto A."/>
            <person name="Ruckert C."/>
            <person name="Polkinghorne A."/>
            <person name="Kebbi-Beghdadi C."/>
            <person name="Goesmann A."/>
            <person name="Vaughan L."/>
            <person name="Greub G."/>
        </authorList>
    </citation>
    <scope>NUCLEOTIDE SEQUENCE [LARGE SCALE GENOMIC DNA]</scope>
    <source>
        <strain evidence="8">ATCC VR-1470 / WSU 86-1044</strain>
    </source>
</reference>
<keyword evidence="8" id="KW-1185">Reference proteome</keyword>
<evidence type="ECO:0000256" key="3">
    <source>
        <dbReference type="ARBA" id="ARBA00023274"/>
    </source>
</evidence>
<dbReference type="EMBL" id="CP001928">
    <property type="protein sequence ID" value="ADI38183.1"/>
    <property type="molecule type" value="Genomic_DNA"/>
</dbReference>
<comment type="similarity">
    <text evidence="1 6">Belongs to the bacterial ribosomal protein bS6 family.</text>
</comment>
<dbReference type="HOGENOM" id="CLU_113441_5_2_0"/>
<dbReference type="GO" id="GO:0005737">
    <property type="term" value="C:cytoplasm"/>
    <property type="evidence" value="ECO:0007669"/>
    <property type="project" value="UniProtKB-ARBA"/>
</dbReference>
<dbReference type="PANTHER" id="PTHR21011:SF1">
    <property type="entry name" value="SMALL RIBOSOMAL SUBUNIT PROTEIN BS6M"/>
    <property type="match status" value="1"/>
</dbReference>
<evidence type="ECO:0000256" key="1">
    <source>
        <dbReference type="ARBA" id="ARBA00009512"/>
    </source>
</evidence>
<dbReference type="STRING" id="716544.wcw_0817"/>
<protein>
    <recommendedName>
        <fullName evidence="5 6">Small ribosomal subunit protein bS6</fullName>
    </recommendedName>
</protein>
<gene>
    <name evidence="6 7" type="primary">rpsF</name>
    <name evidence="7" type="ordered locus">wcw_0817</name>
</gene>
<dbReference type="InterPro" id="IPR000529">
    <property type="entry name" value="Ribosomal_bS6"/>
</dbReference>
<dbReference type="GO" id="GO:0003735">
    <property type="term" value="F:structural constituent of ribosome"/>
    <property type="evidence" value="ECO:0007669"/>
    <property type="project" value="InterPro"/>
</dbReference>
<dbReference type="OrthoDB" id="9812702at2"/>
<proteinExistence type="inferred from homology"/>
<dbReference type="RefSeq" id="WP_013181901.1">
    <property type="nucleotide sequence ID" value="NC_014225.1"/>
</dbReference>
<dbReference type="HAMAP" id="MF_00360">
    <property type="entry name" value="Ribosomal_bS6"/>
    <property type="match status" value="1"/>
</dbReference>
<keyword evidence="6" id="KW-0699">rRNA-binding</keyword>
<dbReference type="Gene3D" id="3.30.70.60">
    <property type="match status" value="1"/>
</dbReference>
<dbReference type="Pfam" id="PF01250">
    <property type="entry name" value="Ribosomal_S6"/>
    <property type="match status" value="1"/>
</dbReference>
<dbReference type="GO" id="GO:0005840">
    <property type="term" value="C:ribosome"/>
    <property type="evidence" value="ECO:0007669"/>
    <property type="project" value="UniProtKB-KW"/>
</dbReference>
<dbReference type="GO" id="GO:0006412">
    <property type="term" value="P:translation"/>
    <property type="evidence" value="ECO:0007669"/>
    <property type="project" value="UniProtKB-UniRule"/>
</dbReference>
<evidence type="ECO:0000256" key="6">
    <source>
        <dbReference type="HAMAP-Rule" id="MF_00360"/>
    </source>
</evidence>
<keyword evidence="3 6" id="KW-0687">Ribonucleoprotein</keyword>
<evidence type="ECO:0000256" key="2">
    <source>
        <dbReference type="ARBA" id="ARBA00022980"/>
    </source>
</evidence>
<dbReference type="GO" id="GO:1990904">
    <property type="term" value="C:ribonucleoprotein complex"/>
    <property type="evidence" value="ECO:0007669"/>
    <property type="project" value="UniProtKB-KW"/>
</dbReference>
<keyword evidence="6" id="KW-0694">RNA-binding</keyword>
<keyword evidence="2 6" id="KW-0689">Ribosomal protein</keyword>
<dbReference type="Proteomes" id="UP000001505">
    <property type="component" value="Chromosome"/>
</dbReference>